<comment type="caution">
    <text evidence="1">The sequence shown here is derived from an EMBL/GenBank/DDBJ whole genome shotgun (WGS) entry which is preliminary data.</text>
</comment>
<dbReference type="InterPro" id="IPR054228">
    <property type="entry name" value="DUF6953"/>
</dbReference>
<organism evidence="1 2">
    <name type="scientific">Cohnella yongneupensis</name>
    <dbReference type="NCBI Taxonomy" id="425006"/>
    <lineage>
        <taxon>Bacteria</taxon>
        <taxon>Bacillati</taxon>
        <taxon>Bacillota</taxon>
        <taxon>Bacilli</taxon>
        <taxon>Bacillales</taxon>
        <taxon>Paenibacillaceae</taxon>
        <taxon>Cohnella</taxon>
    </lineage>
</organism>
<proteinExistence type="predicted"/>
<keyword evidence="2" id="KW-1185">Reference proteome</keyword>
<evidence type="ECO:0000313" key="2">
    <source>
        <dbReference type="Proteomes" id="UP001596108"/>
    </source>
</evidence>
<evidence type="ECO:0000313" key="1">
    <source>
        <dbReference type="EMBL" id="MFC5528694.1"/>
    </source>
</evidence>
<accession>A0ABW0QWL7</accession>
<dbReference type="Pfam" id="PF22266">
    <property type="entry name" value="DUF6953"/>
    <property type="match status" value="1"/>
</dbReference>
<dbReference type="EMBL" id="JBHSNC010000012">
    <property type="protein sequence ID" value="MFC5528694.1"/>
    <property type="molecule type" value="Genomic_DNA"/>
</dbReference>
<gene>
    <name evidence="1" type="ORF">ACFPQ4_04400</name>
</gene>
<name>A0ABW0QWL7_9BACL</name>
<reference evidence="2" key="1">
    <citation type="journal article" date="2019" name="Int. J. Syst. Evol. Microbiol.">
        <title>The Global Catalogue of Microorganisms (GCM) 10K type strain sequencing project: providing services to taxonomists for standard genome sequencing and annotation.</title>
        <authorList>
            <consortium name="The Broad Institute Genomics Platform"/>
            <consortium name="The Broad Institute Genome Sequencing Center for Infectious Disease"/>
            <person name="Wu L."/>
            <person name="Ma J."/>
        </authorList>
    </citation>
    <scope>NUCLEOTIDE SEQUENCE [LARGE SCALE GENOMIC DNA]</scope>
    <source>
        <strain evidence="2">CGMCC 1.18578</strain>
    </source>
</reference>
<protein>
    <submittedName>
        <fullName evidence="1">DUF6953 family protein</fullName>
    </submittedName>
</protein>
<dbReference type="Proteomes" id="UP001596108">
    <property type="component" value="Unassembled WGS sequence"/>
</dbReference>
<sequence length="83" mass="9420">MSITADDVASWMFNQMRTAGTLHQQEAVAYIRSNFGDSFIYVNEAGHESIDKEVKKAFKKMHGGKAAWDRDGFFWGWTSAIKV</sequence>
<dbReference type="RefSeq" id="WP_378110555.1">
    <property type="nucleotide sequence ID" value="NZ_JBHSNC010000012.1"/>
</dbReference>